<dbReference type="InterPro" id="IPR043519">
    <property type="entry name" value="NT_sf"/>
</dbReference>
<dbReference type="SUPFAM" id="SSF81301">
    <property type="entry name" value="Nucleotidyltransferase"/>
    <property type="match status" value="1"/>
</dbReference>
<protein>
    <submittedName>
        <fullName evidence="1">Uncharacterized protein</fullName>
    </submittedName>
</protein>
<evidence type="ECO:0000313" key="1">
    <source>
        <dbReference type="EMBL" id="KAK3942809.1"/>
    </source>
</evidence>
<dbReference type="Proteomes" id="UP001303473">
    <property type="component" value="Unassembled WGS sequence"/>
</dbReference>
<dbReference type="Gene3D" id="3.30.460.40">
    <property type="match status" value="1"/>
</dbReference>
<organism evidence="1 2">
    <name type="scientific">Diplogelasinospora grovesii</name>
    <dbReference type="NCBI Taxonomy" id="303347"/>
    <lineage>
        <taxon>Eukaryota</taxon>
        <taxon>Fungi</taxon>
        <taxon>Dikarya</taxon>
        <taxon>Ascomycota</taxon>
        <taxon>Pezizomycotina</taxon>
        <taxon>Sordariomycetes</taxon>
        <taxon>Sordariomycetidae</taxon>
        <taxon>Sordariales</taxon>
        <taxon>Diplogelasinosporaceae</taxon>
        <taxon>Diplogelasinospora</taxon>
    </lineage>
</organism>
<comment type="caution">
    <text evidence="1">The sequence shown here is derived from an EMBL/GenBank/DDBJ whole genome shotgun (WGS) entry which is preliminary data.</text>
</comment>
<dbReference type="AlphaFoldDB" id="A0AAN6ND18"/>
<keyword evidence="2" id="KW-1185">Reference proteome</keyword>
<reference evidence="2" key="1">
    <citation type="journal article" date="2023" name="Mol. Phylogenet. Evol.">
        <title>Genome-scale phylogeny and comparative genomics of the fungal order Sordariales.</title>
        <authorList>
            <person name="Hensen N."/>
            <person name="Bonometti L."/>
            <person name="Westerberg I."/>
            <person name="Brannstrom I.O."/>
            <person name="Guillou S."/>
            <person name="Cros-Aarteil S."/>
            <person name="Calhoun S."/>
            <person name="Haridas S."/>
            <person name="Kuo A."/>
            <person name="Mondo S."/>
            <person name="Pangilinan J."/>
            <person name="Riley R."/>
            <person name="LaButti K."/>
            <person name="Andreopoulos B."/>
            <person name="Lipzen A."/>
            <person name="Chen C."/>
            <person name="Yan M."/>
            <person name="Daum C."/>
            <person name="Ng V."/>
            <person name="Clum A."/>
            <person name="Steindorff A."/>
            <person name="Ohm R.A."/>
            <person name="Martin F."/>
            <person name="Silar P."/>
            <person name="Natvig D.O."/>
            <person name="Lalanne C."/>
            <person name="Gautier V."/>
            <person name="Ament-Velasquez S.L."/>
            <person name="Kruys A."/>
            <person name="Hutchinson M.I."/>
            <person name="Powell A.J."/>
            <person name="Barry K."/>
            <person name="Miller A.N."/>
            <person name="Grigoriev I.V."/>
            <person name="Debuchy R."/>
            <person name="Gladieux P."/>
            <person name="Hiltunen Thoren M."/>
            <person name="Johannesson H."/>
        </authorList>
    </citation>
    <scope>NUCLEOTIDE SEQUENCE [LARGE SCALE GENOMIC DNA]</scope>
    <source>
        <strain evidence="2">CBS 340.73</strain>
    </source>
</reference>
<accession>A0AAN6ND18</accession>
<proteinExistence type="predicted"/>
<dbReference type="EMBL" id="MU853770">
    <property type="protein sequence ID" value="KAK3942809.1"/>
    <property type="molecule type" value="Genomic_DNA"/>
</dbReference>
<name>A0AAN6ND18_9PEZI</name>
<evidence type="ECO:0000313" key="2">
    <source>
        <dbReference type="Proteomes" id="UP001303473"/>
    </source>
</evidence>
<gene>
    <name evidence="1" type="ORF">QBC46DRAFT_282939</name>
</gene>
<sequence>MGSCVSSEFRTITLTTVLNTTQFLYLDLFNICPSPHLLILVLHCLWYLYFQYTSTKSAFSAQPFIMASHASGLPNTDQVRAAAAAVAHALKGKQHYAVIGGAACAVLGSHRDTADVDFVVPKGETKAARTLLKTEQAKFTVESKTNHTYYLSHPQVEVEILAPPGLFKEEFSASTPTITVNDVRLLKPTLILNAKCRSILGRANDSKKATDSQDILFLLAWCAHNRMRPTAAEVPNASKDFVGWFISTFGGADAWAHAGYDVSKGTWSA</sequence>